<evidence type="ECO:0000313" key="1">
    <source>
        <dbReference type="EMBL" id="EMI21413.1"/>
    </source>
</evidence>
<evidence type="ECO:0000313" key="2">
    <source>
        <dbReference type="Proteomes" id="UP000011991"/>
    </source>
</evidence>
<dbReference type="Proteomes" id="UP000011991">
    <property type="component" value="Unassembled WGS sequence"/>
</dbReference>
<keyword evidence="2" id="KW-1185">Reference proteome</keyword>
<gene>
    <name evidence="1" type="ORF">RMSM_01655</name>
</gene>
<name>M5RQ03_9BACT</name>
<sequence length="54" mass="6210">MDYRKKQTMLAVSVTTRYNRPDLRFVLVCIGCRHTVCGSSHAIMKSIPKWGQPE</sequence>
<protein>
    <submittedName>
        <fullName evidence="1">Uncharacterized protein</fullName>
    </submittedName>
</protein>
<reference evidence="1 2" key="1">
    <citation type="journal article" date="2013" name="Mar. Genomics">
        <title>Expression of sulfatases in Rhodopirellula baltica and the diversity of sulfatases in the genus Rhodopirellula.</title>
        <authorList>
            <person name="Wegner C.E."/>
            <person name="Richter-Heitmann T."/>
            <person name="Klindworth A."/>
            <person name="Klockow C."/>
            <person name="Richter M."/>
            <person name="Achstetter T."/>
            <person name="Glockner F.O."/>
            <person name="Harder J."/>
        </authorList>
    </citation>
    <scope>NUCLEOTIDE SEQUENCE [LARGE SCALE GENOMIC DNA]</scope>
    <source>
        <strain evidence="1 2">SM1</strain>
    </source>
</reference>
<dbReference type="EMBL" id="ANOG01000249">
    <property type="protein sequence ID" value="EMI21413.1"/>
    <property type="molecule type" value="Genomic_DNA"/>
</dbReference>
<accession>M5RQ03</accession>
<organism evidence="1 2">
    <name type="scientific">Rhodopirellula maiorica SM1</name>
    <dbReference type="NCBI Taxonomy" id="1265738"/>
    <lineage>
        <taxon>Bacteria</taxon>
        <taxon>Pseudomonadati</taxon>
        <taxon>Planctomycetota</taxon>
        <taxon>Planctomycetia</taxon>
        <taxon>Pirellulales</taxon>
        <taxon>Pirellulaceae</taxon>
        <taxon>Novipirellula</taxon>
    </lineage>
</organism>
<proteinExistence type="predicted"/>
<dbReference type="AlphaFoldDB" id="M5RQ03"/>
<comment type="caution">
    <text evidence="1">The sequence shown here is derived from an EMBL/GenBank/DDBJ whole genome shotgun (WGS) entry which is preliminary data.</text>
</comment>